<dbReference type="InterPro" id="IPR011105">
    <property type="entry name" value="Cell_wall_hydrolase_SleB"/>
</dbReference>
<dbReference type="OrthoDB" id="9785345at2"/>
<accession>A0A238KML4</accession>
<dbReference type="InterPro" id="IPR042047">
    <property type="entry name" value="SleB_dom1"/>
</dbReference>
<dbReference type="AlphaFoldDB" id="A0A238KML4"/>
<dbReference type="Gene3D" id="1.10.10.2520">
    <property type="entry name" value="Cell wall hydrolase SleB, domain 1"/>
    <property type="match status" value="1"/>
</dbReference>
<dbReference type="Pfam" id="PF07486">
    <property type="entry name" value="Hydrolase_2"/>
    <property type="match status" value="1"/>
</dbReference>
<evidence type="ECO:0000313" key="3">
    <source>
        <dbReference type="EMBL" id="SMX43286.1"/>
    </source>
</evidence>
<organism evidence="3 4">
    <name type="scientific">Actibacterium lipolyticum</name>
    <dbReference type="NCBI Taxonomy" id="1524263"/>
    <lineage>
        <taxon>Bacteria</taxon>
        <taxon>Pseudomonadati</taxon>
        <taxon>Pseudomonadota</taxon>
        <taxon>Alphaproteobacteria</taxon>
        <taxon>Rhodobacterales</taxon>
        <taxon>Roseobacteraceae</taxon>
        <taxon>Actibacterium</taxon>
    </lineage>
</organism>
<gene>
    <name evidence="3" type="primary">sleB</name>
    <name evidence="3" type="ORF">COL8621_02262</name>
</gene>
<proteinExistence type="predicted"/>
<feature type="domain" description="Cell wall hydrolase SleB" evidence="2">
    <location>
        <begin position="109"/>
        <end position="218"/>
    </location>
</feature>
<dbReference type="RefSeq" id="WP_093968529.1">
    <property type="nucleotide sequence ID" value="NZ_FXYE01000002.1"/>
</dbReference>
<sequence length="227" mass="24707">MRFGLNLVLGAALNMVVAGTALSDVAVSTSTDPTAGLDTSITMLLGVEKKALGSVSGRQWERLITPSKGVVVPDENITYDRAWLKAQPKASGGADWRCLSEALYFEARGESVKGQFAVAEVILNRVSSPNFPDSVCGVINQGTGRKFQCQFTYTCDGHAEVVSEPAAYNRVAKIARSMLDGAPRDLTDGATFYHTRAVNPRWARVFQRTASIGQHFFYRKPTQLSRN</sequence>
<dbReference type="Proteomes" id="UP000202922">
    <property type="component" value="Unassembled WGS sequence"/>
</dbReference>
<evidence type="ECO:0000259" key="2">
    <source>
        <dbReference type="Pfam" id="PF07486"/>
    </source>
</evidence>
<feature type="chain" id="PRO_5012082436" evidence="1">
    <location>
        <begin position="24"/>
        <end position="227"/>
    </location>
</feature>
<name>A0A238KML4_9RHOB</name>
<protein>
    <submittedName>
        <fullName evidence="3">Spore cortex-lytic enzyme</fullName>
    </submittedName>
</protein>
<feature type="signal peptide" evidence="1">
    <location>
        <begin position="1"/>
        <end position="23"/>
    </location>
</feature>
<evidence type="ECO:0000313" key="4">
    <source>
        <dbReference type="Proteomes" id="UP000202922"/>
    </source>
</evidence>
<keyword evidence="1" id="KW-0732">Signal</keyword>
<keyword evidence="4" id="KW-1185">Reference proteome</keyword>
<dbReference type="EMBL" id="FXYE01000002">
    <property type="protein sequence ID" value="SMX43286.1"/>
    <property type="molecule type" value="Genomic_DNA"/>
</dbReference>
<evidence type="ECO:0000256" key="1">
    <source>
        <dbReference type="SAM" id="SignalP"/>
    </source>
</evidence>
<dbReference type="GO" id="GO:0016787">
    <property type="term" value="F:hydrolase activity"/>
    <property type="evidence" value="ECO:0007669"/>
    <property type="project" value="InterPro"/>
</dbReference>
<reference evidence="4" key="1">
    <citation type="submission" date="2017-05" db="EMBL/GenBank/DDBJ databases">
        <authorList>
            <person name="Rodrigo-Torres L."/>
            <person name="Arahal R. D."/>
            <person name="Lucena T."/>
        </authorList>
    </citation>
    <scope>NUCLEOTIDE SEQUENCE [LARGE SCALE GENOMIC DNA]</scope>
    <source>
        <strain evidence="4">CECT 8621</strain>
    </source>
</reference>